<feature type="repeat" description="TPR" evidence="3">
    <location>
        <begin position="380"/>
        <end position="413"/>
    </location>
</feature>
<organism evidence="5 6">
    <name type="scientific">Proteobacteria bacterium 228</name>
    <dbReference type="NCBI Taxonomy" id="2083153"/>
    <lineage>
        <taxon>Bacteria</taxon>
        <taxon>Pseudomonadati</taxon>
        <taxon>Pseudomonadota</taxon>
    </lineage>
</organism>
<dbReference type="Proteomes" id="UP000238196">
    <property type="component" value="Unassembled WGS sequence"/>
</dbReference>
<feature type="signal peptide" evidence="4">
    <location>
        <begin position="1"/>
        <end position="19"/>
    </location>
</feature>
<reference evidence="5 6" key="1">
    <citation type="submission" date="2018-02" db="EMBL/GenBank/DDBJ databases">
        <title>novel marine gammaproteobacteria from coastal saline agro ecosystem.</title>
        <authorList>
            <person name="Krishnan R."/>
            <person name="Ramesh Kumar N."/>
        </authorList>
    </citation>
    <scope>NUCLEOTIDE SEQUENCE [LARGE SCALE GENOMIC DNA]</scope>
    <source>
        <strain evidence="5 6">228</strain>
    </source>
</reference>
<evidence type="ECO:0000256" key="1">
    <source>
        <dbReference type="ARBA" id="ARBA00022737"/>
    </source>
</evidence>
<dbReference type="Gene3D" id="1.25.40.10">
    <property type="entry name" value="Tetratricopeptide repeat domain"/>
    <property type="match status" value="3"/>
</dbReference>
<dbReference type="PROSITE" id="PS51257">
    <property type="entry name" value="PROKAR_LIPOPROTEIN"/>
    <property type="match status" value="1"/>
</dbReference>
<keyword evidence="2 3" id="KW-0802">TPR repeat</keyword>
<accession>A0A2S5KJD4</accession>
<dbReference type="PANTHER" id="PTHR44943:SF8">
    <property type="entry name" value="TPR REPEAT-CONTAINING PROTEIN MJ0263"/>
    <property type="match status" value="1"/>
</dbReference>
<dbReference type="EMBL" id="PRLP01000122">
    <property type="protein sequence ID" value="PPC74934.1"/>
    <property type="molecule type" value="Genomic_DNA"/>
</dbReference>
<dbReference type="InterPro" id="IPR011990">
    <property type="entry name" value="TPR-like_helical_dom_sf"/>
</dbReference>
<proteinExistence type="predicted"/>
<dbReference type="SMART" id="SM00028">
    <property type="entry name" value="TPR"/>
    <property type="match status" value="9"/>
</dbReference>
<evidence type="ECO:0000256" key="3">
    <source>
        <dbReference type="PROSITE-ProRule" id="PRU00339"/>
    </source>
</evidence>
<evidence type="ECO:0000256" key="4">
    <source>
        <dbReference type="SAM" id="SignalP"/>
    </source>
</evidence>
<dbReference type="Pfam" id="PF14559">
    <property type="entry name" value="TPR_19"/>
    <property type="match status" value="1"/>
</dbReference>
<dbReference type="Pfam" id="PF13429">
    <property type="entry name" value="TPR_15"/>
    <property type="match status" value="1"/>
</dbReference>
<keyword evidence="1" id="KW-0677">Repeat</keyword>
<dbReference type="InterPro" id="IPR019734">
    <property type="entry name" value="TPR_rpt"/>
</dbReference>
<feature type="repeat" description="TPR" evidence="3">
    <location>
        <begin position="483"/>
        <end position="516"/>
    </location>
</feature>
<gene>
    <name evidence="5" type="ORF">C4K68_23435</name>
</gene>
<evidence type="ECO:0000256" key="2">
    <source>
        <dbReference type="ARBA" id="ARBA00022803"/>
    </source>
</evidence>
<dbReference type="SUPFAM" id="SSF48452">
    <property type="entry name" value="TPR-like"/>
    <property type="match status" value="2"/>
</dbReference>
<dbReference type="Pfam" id="PF13432">
    <property type="entry name" value="TPR_16"/>
    <property type="match status" value="1"/>
</dbReference>
<feature type="chain" id="PRO_5015685485" description="Tetratricopeptide repeat protein" evidence="4">
    <location>
        <begin position="20"/>
        <end position="563"/>
    </location>
</feature>
<name>A0A2S5KJD4_9PROT</name>
<protein>
    <recommendedName>
        <fullName evidence="7">Tetratricopeptide repeat protein</fullName>
    </recommendedName>
</protein>
<keyword evidence="4" id="KW-0732">Signal</keyword>
<dbReference type="PANTHER" id="PTHR44943">
    <property type="entry name" value="CELLULOSE SYNTHASE OPERON PROTEIN C"/>
    <property type="match status" value="1"/>
</dbReference>
<comment type="caution">
    <text evidence="5">The sequence shown here is derived from an EMBL/GenBank/DDBJ whole genome shotgun (WGS) entry which is preliminary data.</text>
</comment>
<evidence type="ECO:0000313" key="5">
    <source>
        <dbReference type="EMBL" id="PPC74934.1"/>
    </source>
</evidence>
<dbReference type="PROSITE" id="PS50005">
    <property type="entry name" value="TPR"/>
    <property type="match status" value="2"/>
</dbReference>
<dbReference type="InterPro" id="IPR051685">
    <property type="entry name" value="Ycf3/AcsC/BcsC/TPR_MFPF"/>
</dbReference>
<evidence type="ECO:0008006" key="7">
    <source>
        <dbReference type="Google" id="ProtNLM"/>
    </source>
</evidence>
<dbReference type="OrthoDB" id="9766710at2"/>
<sequence>MPRSAYLIACLLSILSGCAVKTSAPQSAAPANKADDIAATSPIYPLLLAEFAVQRDQPDLAYRQYQLLAEKYRTPELAEQASYLAQYLGNAEDLSKSAQLWHDISPDSRVASNLLLDSLFQTKQYAEVFSTLNKFDWRSNNAMYSLLLGRVEQLDQGDIEAFAQALRPQLQQHPRNPFYHLSTALIARHQLRWQGAEDEVNEALHLAPSLQQAIVLKADLLFRQRKFTETTRFLSQANKAHPSPQLQDMLARAYLADNKAKKALPVLQSLIKEQPDNLEARFTLGRTQIQLARYKDAQNSFLELWDMAPNRSPVAFYLGYLAELQKDQDSAIDYYQQVTRGDELITAQSRLIVLLSGNGQDDQIPAMLKQARKNNPDQAAQLLELEAEWQSKKLDYAAARQAYDEALKLDPNNPQLLYNRAMLGDKDGNLEAMIADLEALVALEPDNAQILNALGYTLTDRTTRHNEALQLLLKAHTLQPDDPAILDSLGWVYYNLQRYDEAEDYLTKAYGAFPDPEVAYHYGAALWQQSKPDQALRIWRKALRSKPDYSPIRDIMEQYGVQP</sequence>
<dbReference type="Pfam" id="PF13174">
    <property type="entry name" value="TPR_6"/>
    <property type="match status" value="1"/>
</dbReference>
<evidence type="ECO:0000313" key="6">
    <source>
        <dbReference type="Proteomes" id="UP000238196"/>
    </source>
</evidence>
<dbReference type="AlphaFoldDB" id="A0A2S5KJD4"/>